<dbReference type="InterPro" id="IPR036890">
    <property type="entry name" value="HATPase_C_sf"/>
</dbReference>
<organism evidence="12 13">
    <name type="scientific">Rhodobium orientis</name>
    <dbReference type="NCBI Taxonomy" id="34017"/>
    <lineage>
        <taxon>Bacteria</taxon>
        <taxon>Pseudomonadati</taxon>
        <taxon>Pseudomonadota</taxon>
        <taxon>Alphaproteobacteria</taxon>
        <taxon>Hyphomicrobiales</taxon>
        <taxon>Rhodobiaceae</taxon>
        <taxon>Rhodobium</taxon>
    </lineage>
</organism>
<dbReference type="AlphaFoldDB" id="A0A327JU59"/>
<dbReference type="PANTHER" id="PTHR41523">
    <property type="entry name" value="TWO-COMPONENT SYSTEM SENSOR PROTEIN"/>
    <property type="match status" value="1"/>
</dbReference>
<proteinExistence type="predicted"/>
<evidence type="ECO:0000256" key="7">
    <source>
        <dbReference type="ARBA" id="ARBA00022777"/>
    </source>
</evidence>
<keyword evidence="7" id="KW-0418">Kinase</keyword>
<reference evidence="12 13" key="1">
    <citation type="submission" date="2017-07" db="EMBL/GenBank/DDBJ databases">
        <title>Draft Genome Sequences of Select Purple Nonsulfur Bacteria.</title>
        <authorList>
            <person name="Lasarre B."/>
            <person name="Mckinlay J.B."/>
        </authorList>
    </citation>
    <scope>NUCLEOTIDE SEQUENCE [LARGE SCALE GENOMIC DNA]</scope>
    <source>
        <strain evidence="12 13">DSM 11290</strain>
    </source>
</reference>
<dbReference type="SUPFAM" id="SSF55874">
    <property type="entry name" value="ATPase domain of HSP90 chaperone/DNA topoisomerase II/histidine kinase"/>
    <property type="match status" value="1"/>
</dbReference>
<dbReference type="SMART" id="SM00091">
    <property type="entry name" value="PAS"/>
    <property type="match status" value="1"/>
</dbReference>
<feature type="domain" description="GAF" evidence="9">
    <location>
        <begin position="30"/>
        <end position="171"/>
    </location>
</feature>
<sequence length="504" mass="55536">MRNLPDHVRKIVDDESRLQVLSQFVLRSQRPDPDFDTITRIVAEEFDVPIAFICMIDRERPWLQSAIGIDLAEGPIGMALSAYTIALEAGETFIVTDATRDPRFAAHPHVSDGPRIRFFAGAPITIEGRNVGVIGLIDNVARTMPEADQLQNLVRFAKLAGSLFTLKEAARGRKSSDRALSRARTRHSLAFRAANIASWSWDIRTDVVDCDVAMRQMFELPREEVVTGAKLLERIDRNCQHTIRRNLKRAIRENVDWSSEFHVTSTDRWLLGLGRIYERAENGDPLSALGVVVDITKTKESEQKTRLLLKELNHRVKNTLAILQSLASQTLRRSESAADFTMSFSGRLQAIAAAHTLLSDQEWGDVGVFALLRGQMAPYAVSLDEDVVIHGDDVSLGPDEALGLGLVIHELATNAAKYGALSVDGGTVDIAVSAEARETGTDVVIDWTETGGPPVSPPERKGFGTTLITRSLDKIVGSDVALDFAPEGLRVRMRFPVSRKDLGA</sequence>
<evidence type="ECO:0000259" key="10">
    <source>
        <dbReference type="SMART" id="SM00091"/>
    </source>
</evidence>
<name>A0A327JU59_9HYPH</name>
<dbReference type="EMBL" id="NPEV01000002">
    <property type="protein sequence ID" value="RAI29777.1"/>
    <property type="molecule type" value="Genomic_DNA"/>
</dbReference>
<dbReference type="SMART" id="SM00911">
    <property type="entry name" value="HWE_HK"/>
    <property type="match status" value="1"/>
</dbReference>
<evidence type="ECO:0000256" key="6">
    <source>
        <dbReference type="ARBA" id="ARBA00022741"/>
    </source>
</evidence>
<keyword evidence="4" id="KW-0597">Phosphoprotein</keyword>
<evidence type="ECO:0000256" key="5">
    <source>
        <dbReference type="ARBA" id="ARBA00022679"/>
    </source>
</evidence>
<dbReference type="Gene3D" id="3.30.450.20">
    <property type="entry name" value="PAS domain"/>
    <property type="match status" value="1"/>
</dbReference>
<dbReference type="InterPro" id="IPR011102">
    <property type="entry name" value="Sig_transdc_His_kinase_HWE"/>
</dbReference>
<evidence type="ECO:0000313" key="12">
    <source>
        <dbReference type="EMBL" id="RAI29777.1"/>
    </source>
</evidence>
<feature type="domain" description="PAS" evidence="10">
    <location>
        <begin position="185"/>
        <end position="252"/>
    </location>
</feature>
<keyword evidence="8" id="KW-0067">ATP-binding</keyword>
<evidence type="ECO:0000256" key="4">
    <source>
        <dbReference type="ARBA" id="ARBA00022553"/>
    </source>
</evidence>
<evidence type="ECO:0000256" key="8">
    <source>
        <dbReference type="ARBA" id="ARBA00022840"/>
    </source>
</evidence>
<dbReference type="SMART" id="SM00065">
    <property type="entry name" value="GAF"/>
    <property type="match status" value="1"/>
</dbReference>
<dbReference type="Pfam" id="PF01590">
    <property type="entry name" value="GAF"/>
    <property type="match status" value="1"/>
</dbReference>
<dbReference type="RefSeq" id="WP_111432567.1">
    <property type="nucleotide sequence ID" value="NZ_JACIGG010000006.1"/>
</dbReference>
<evidence type="ECO:0000256" key="3">
    <source>
        <dbReference type="ARBA" id="ARBA00021740"/>
    </source>
</evidence>
<evidence type="ECO:0000256" key="2">
    <source>
        <dbReference type="ARBA" id="ARBA00012438"/>
    </source>
</evidence>
<feature type="domain" description="Signal transduction histidine kinase HWE region" evidence="11">
    <location>
        <begin position="311"/>
        <end position="393"/>
    </location>
</feature>
<dbReference type="GO" id="GO:0004673">
    <property type="term" value="F:protein histidine kinase activity"/>
    <property type="evidence" value="ECO:0007669"/>
    <property type="project" value="UniProtKB-EC"/>
</dbReference>
<dbReference type="Pfam" id="PF07536">
    <property type="entry name" value="HWE_HK"/>
    <property type="match status" value="1"/>
</dbReference>
<evidence type="ECO:0000259" key="11">
    <source>
        <dbReference type="SMART" id="SM00911"/>
    </source>
</evidence>
<dbReference type="SUPFAM" id="SSF55785">
    <property type="entry name" value="PYP-like sensor domain (PAS domain)"/>
    <property type="match status" value="1"/>
</dbReference>
<gene>
    <name evidence="12" type="ORF">CH339_01810</name>
</gene>
<dbReference type="InterPro" id="IPR000014">
    <property type="entry name" value="PAS"/>
</dbReference>
<keyword evidence="6" id="KW-0547">Nucleotide-binding</keyword>
<dbReference type="SUPFAM" id="SSF55781">
    <property type="entry name" value="GAF domain-like"/>
    <property type="match status" value="1"/>
</dbReference>
<protein>
    <recommendedName>
        <fullName evidence="3">Blue-light-activated histidine kinase</fullName>
        <ecNumber evidence="2">2.7.13.3</ecNumber>
    </recommendedName>
</protein>
<evidence type="ECO:0000313" key="13">
    <source>
        <dbReference type="Proteomes" id="UP000249299"/>
    </source>
</evidence>
<dbReference type="InterPro" id="IPR035965">
    <property type="entry name" value="PAS-like_dom_sf"/>
</dbReference>
<dbReference type="GO" id="GO:0005524">
    <property type="term" value="F:ATP binding"/>
    <property type="evidence" value="ECO:0007669"/>
    <property type="project" value="UniProtKB-KW"/>
</dbReference>
<dbReference type="EC" id="2.7.13.3" evidence="2"/>
<dbReference type="InterPro" id="IPR029016">
    <property type="entry name" value="GAF-like_dom_sf"/>
</dbReference>
<evidence type="ECO:0000256" key="1">
    <source>
        <dbReference type="ARBA" id="ARBA00000085"/>
    </source>
</evidence>
<dbReference type="Gene3D" id="3.30.565.10">
    <property type="entry name" value="Histidine kinase-like ATPase, C-terminal domain"/>
    <property type="match status" value="1"/>
</dbReference>
<dbReference type="OrthoDB" id="341208at2"/>
<keyword evidence="5" id="KW-0808">Transferase</keyword>
<dbReference type="InterPro" id="IPR003018">
    <property type="entry name" value="GAF"/>
</dbReference>
<comment type="caution">
    <text evidence="12">The sequence shown here is derived from an EMBL/GenBank/DDBJ whole genome shotgun (WGS) entry which is preliminary data.</text>
</comment>
<keyword evidence="13" id="KW-1185">Reference proteome</keyword>
<dbReference type="PANTHER" id="PTHR41523:SF8">
    <property type="entry name" value="ETHYLENE RESPONSE SENSOR PROTEIN"/>
    <property type="match status" value="1"/>
</dbReference>
<dbReference type="Gene3D" id="3.30.450.40">
    <property type="match status" value="1"/>
</dbReference>
<comment type="catalytic activity">
    <reaction evidence="1">
        <text>ATP + protein L-histidine = ADP + protein N-phospho-L-histidine.</text>
        <dbReference type="EC" id="2.7.13.3"/>
    </reaction>
</comment>
<dbReference type="CDD" id="cd00130">
    <property type="entry name" value="PAS"/>
    <property type="match status" value="1"/>
</dbReference>
<dbReference type="Proteomes" id="UP000249299">
    <property type="component" value="Unassembled WGS sequence"/>
</dbReference>
<accession>A0A327JU59</accession>
<evidence type="ECO:0000259" key="9">
    <source>
        <dbReference type="SMART" id="SM00065"/>
    </source>
</evidence>